<accession>A0ABQ9H372</accession>
<protein>
    <submittedName>
        <fullName evidence="2">Uncharacterized protein</fullName>
    </submittedName>
</protein>
<reference evidence="2 3" key="1">
    <citation type="submission" date="2023-02" db="EMBL/GenBank/DDBJ databases">
        <title>LHISI_Scaffold_Assembly.</title>
        <authorList>
            <person name="Stuart O.P."/>
            <person name="Cleave R."/>
            <person name="Magrath M.J.L."/>
            <person name="Mikheyev A.S."/>
        </authorList>
    </citation>
    <scope>NUCLEOTIDE SEQUENCE [LARGE SCALE GENOMIC DNA]</scope>
    <source>
        <strain evidence="2">Daus_M_001</strain>
        <tissue evidence="2">Leg muscle</tissue>
    </source>
</reference>
<name>A0ABQ9H372_9NEOP</name>
<evidence type="ECO:0000313" key="2">
    <source>
        <dbReference type="EMBL" id="KAJ8878707.1"/>
    </source>
</evidence>
<feature type="compositionally biased region" description="Acidic residues" evidence="1">
    <location>
        <begin position="49"/>
        <end position="67"/>
    </location>
</feature>
<dbReference type="Proteomes" id="UP001159363">
    <property type="component" value="Chromosome 6"/>
</dbReference>
<proteinExistence type="predicted"/>
<evidence type="ECO:0000256" key="1">
    <source>
        <dbReference type="SAM" id="MobiDB-lite"/>
    </source>
</evidence>
<comment type="caution">
    <text evidence="2">The sequence shown here is derived from an EMBL/GenBank/DDBJ whole genome shotgun (WGS) entry which is preliminary data.</text>
</comment>
<organism evidence="2 3">
    <name type="scientific">Dryococelus australis</name>
    <dbReference type="NCBI Taxonomy" id="614101"/>
    <lineage>
        <taxon>Eukaryota</taxon>
        <taxon>Metazoa</taxon>
        <taxon>Ecdysozoa</taxon>
        <taxon>Arthropoda</taxon>
        <taxon>Hexapoda</taxon>
        <taxon>Insecta</taxon>
        <taxon>Pterygota</taxon>
        <taxon>Neoptera</taxon>
        <taxon>Polyneoptera</taxon>
        <taxon>Phasmatodea</taxon>
        <taxon>Verophasmatodea</taxon>
        <taxon>Anareolatae</taxon>
        <taxon>Phasmatidae</taxon>
        <taxon>Eurycanthinae</taxon>
        <taxon>Dryococelus</taxon>
    </lineage>
</organism>
<feature type="region of interest" description="Disordered" evidence="1">
    <location>
        <begin position="44"/>
        <end position="67"/>
    </location>
</feature>
<dbReference type="EMBL" id="JARBHB010000007">
    <property type="protein sequence ID" value="KAJ8878707.1"/>
    <property type="molecule type" value="Genomic_DNA"/>
</dbReference>
<evidence type="ECO:0000313" key="3">
    <source>
        <dbReference type="Proteomes" id="UP001159363"/>
    </source>
</evidence>
<sequence length="700" mass="78948">MTAFAEDLSTAATIQFSSSGRIDELQNKWSSALNTDDVRATAAEKSILDTEDVTGGEDEHEDSLDNNDYEDRVDEVSDEKDYDYLDARTHFTNEFPPIISVKKEVGFKNDRSFAATSDNTRAEDSENTDYMFTEHPNDLVDILRHLIALHQDGDFSHIKDTNSIISKLKDRWSCALLQPFMKELVLTGTSLGWSHYLQEPVEFSFRERRKGGETCLLVYGEEKSYGVFIVEERCQLNEPDEGSDSCRESVETANNYNNCPEERFKNKSATKMRPLSTPIKRIAQNAAEEKPYDEFGKFVAAELRQLPQRQAILLQQEIQNCIIRSKLASLENVINRHEHRYRVKLTNIQHGCRSHKHSVEIKGIKIQYCCRVPSQHGVPGRLNNRGGWWLRAPNHESSAKVVITLILGLSTQDWSIILITSHQGEPGSIPGRVTPGFSQVGIVPDDAAGRRVFTGIPRFPFSCIPALLYSDLISLETSLLRASQIFQHNSTQLNSPFSLYGYVRGNLADQFYVVHLPFWKIASDERKEVTVYLENHRCNSHPIEQMCNNMTVQTGRVIKRGGKERRREGDIEIPRKYVSTAPHLAVVRASSGDVATTMPRRIAQCKCIPLNNLVDRSRPPVLLWCSRLVSRCSGVREVVGSNPGRALTGNQHTNKPVKLSVNQEARNCDNLLAATTARGHLQKPPFHQTAIGDTNAYTTH</sequence>
<gene>
    <name evidence="2" type="ORF">PR048_019292</name>
</gene>
<keyword evidence="3" id="KW-1185">Reference proteome</keyword>